<dbReference type="Proteomes" id="UP001165378">
    <property type="component" value="Unassembled WGS sequence"/>
</dbReference>
<accession>A0AA41Q6H2</accession>
<evidence type="ECO:0000313" key="1">
    <source>
        <dbReference type="EMBL" id="MCF2532403.1"/>
    </source>
</evidence>
<dbReference type="RefSeq" id="WP_235057182.1">
    <property type="nucleotide sequence ID" value="NZ_JAKFHA010000033.1"/>
</dbReference>
<dbReference type="InterPro" id="IPR004830">
    <property type="entry name" value="LRR_variant"/>
</dbReference>
<proteinExistence type="predicted"/>
<reference evidence="1" key="1">
    <citation type="submission" date="2022-01" db="EMBL/GenBank/DDBJ databases">
        <title>Genome-Based Taxonomic Classification of the Phylum Actinobacteria.</title>
        <authorList>
            <person name="Gao Y."/>
        </authorList>
    </citation>
    <scope>NUCLEOTIDE SEQUENCE</scope>
    <source>
        <strain evidence="1">KLBMP 8922</strain>
    </source>
</reference>
<comment type="caution">
    <text evidence="1">The sequence shown here is derived from an EMBL/GenBank/DDBJ whole genome shotgun (WGS) entry which is preliminary data.</text>
</comment>
<gene>
    <name evidence="1" type="ORF">LZ495_35035</name>
</gene>
<keyword evidence="2" id="KW-1185">Reference proteome</keyword>
<protein>
    <submittedName>
        <fullName evidence="1">Uncharacterized protein</fullName>
    </submittedName>
</protein>
<evidence type="ECO:0000313" key="2">
    <source>
        <dbReference type="Proteomes" id="UP001165378"/>
    </source>
</evidence>
<organism evidence="1 2">
    <name type="scientific">Yinghuangia soli</name>
    <dbReference type="NCBI Taxonomy" id="2908204"/>
    <lineage>
        <taxon>Bacteria</taxon>
        <taxon>Bacillati</taxon>
        <taxon>Actinomycetota</taxon>
        <taxon>Actinomycetes</taxon>
        <taxon>Kitasatosporales</taxon>
        <taxon>Streptomycetaceae</taxon>
        <taxon>Yinghuangia</taxon>
    </lineage>
</organism>
<dbReference type="Pfam" id="PF01816">
    <property type="entry name" value="LRV"/>
    <property type="match status" value="1"/>
</dbReference>
<sequence length="740" mass="79470">MAVVPKQAVLALLDGAGAAQAGAALGRMQPAERRRLLDDADDRVPAAVLRWTAEHGTPYERATVAKYPYLPRDVRAALAHDPHPALRNLLYFRSDTPGSLRRTLLADDTGGLRARLMQTEVAADLGPALDSTDAELAAHAREHALSEGLRAANTPDSLWDALGSVTVFGSYNRHGAVLATLRPERWTRDDWTHLARRHTGEPLKSWVAAALALEPSCPADVLPRLVAARNDVIHRRSAWQCLTDGLLAPDDLVDRVPYAARMLRLVRELFGPRLVFDDGPWLDGATARELHGILHTAVRTTLGTDPRRWNTAAGHLIAETPFAGSIADLLADESRSPYPPLPAGRSGPALGYLLSFAEPGAVHRIVAGLDTPALAELINPAHHDVLPPAIAEAVVGICAADHPDLLRRLAMNHKGDPHVVPLLRRLRDPEIDVLIDPDHPRVAGKRRDRPDWPAKAVASYDLDLVEEMLAERSDRLAEAHLALACRRLAEAGRLDALAAFTTAYAGRFPEPVRAAAAALAEHPGDTARITAAIDRHIHDVMLAAARLGTFPRVTISGITAGFPVPWDALLSAVPQASAAHVRAFLSAAEGRIPLDDTTASRLVELLGSDAPSAAIAWSRDTALAALRSPLPGPGRHLNFGSPDAEPWATLLADGVITPEEYLTEGHDAELRLGTVYRHPYALFPIQPVLRRLVDAHLGSNPDAWAVAIRTSARFPGTITELLATAGAMTTPAQPAPSTGR</sequence>
<dbReference type="EMBL" id="JAKFHA010000033">
    <property type="protein sequence ID" value="MCF2532403.1"/>
    <property type="molecule type" value="Genomic_DNA"/>
</dbReference>
<name>A0AA41Q6H2_9ACTN</name>
<dbReference type="AlphaFoldDB" id="A0AA41Q6H2"/>